<evidence type="ECO:0000256" key="3">
    <source>
        <dbReference type="ARBA" id="ARBA00022475"/>
    </source>
</evidence>
<evidence type="ECO:0000256" key="9">
    <source>
        <dbReference type="SAM" id="MobiDB-lite"/>
    </source>
</evidence>
<gene>
    <name evidence="10" type="primary">tatB</name>
    <name evidence="10" type="ORF">EPD65_12815</name>
</gene>
<evidence type="ECO:0000256" key="7">
    <source>
        <dbReference type="ARBA" id="ARBA00023010"/>
    </source>
</evidence>
<keyword evidence="3" id="KW-1003">Cell membrane</keyword>
<dbReference type="NCBIfam" id="NF002377">
    <property type="entry name" value="PRK01371.1-4"/>
    <property type="match status" value="1"/>
</dbReference>
<dbReference type="OrthoDB" id="3267321at2"/>
<dbReference type="Pfam" id="PF02416">
    <property type="entry name" value="TatA_B_E"/>
    <property type="match status" value="1"/>
</dbReference>
<evidence type="ECO:0000256" key="6">
    <source>
        <dbReference type="ARBA" id="ARBA00022989"/>
    </source>
</evidence>
<dbReference type="AlphaFoldDB" id="A0A4R1BWM9"/>
<evidence type="ECO:0000256" key="5">
    <source>
        <dbReference type="ARBA" id="ARBA00022927"/>
    </source>
</evidence>
<keyword evidence="4" id="KW-0812">Transmembrane</keyword>
<organism evidence="10 11">
    <name type="scientific">Nocardioides jejuensis</name>
    <dbReference type="NCBI Taxonomy" id="2502782"/>
    <lineage>
        <taxon>Bacteria</taxon>
        <taxon>Bacillati</taxon>
        <taxon>Actinomycetota</taxon>
        <taxon>Actinomycetes</taxon>
        <taxon>Propionibacteriales</taxon>
        <taxon>Nocardioidaceae</taxon>
        <taxon>Nocardioides</taxon>
    </lineage>
</organism>
<keyword evidence="6" id="KW-1133">Transmembrane helix</keyword>
<dbReference type="Proteomes" id="UP000295453">
    <property type="component" value="Unassembled WGS sequence"/>
</dbReference>
<dbReference type="GO" id="GO:0016020">
    <property type="term" value="C:membrane"/>
    <property type="evidence" value="ECO:0007669"/>
    <property type="project" value="InterPro"/>
</dbReference>
<dbReference type="RefSeq" id="WP_131584755.1">
    <property type="nucleotide sequence ID" value="NZ_SJZJ01000023.1"/>
</dbReference>
<name>A0A4R1BWM9_9ACTN</name>
<dbReference type="InterPro" id="IPR003369">
    <property type="entry name" value="TatA/B/E"/>
</dbReference>
<keyword evidence="5" id="KW-0653">Protein transport</keyword>
<proteinExistence type="predicted"/>
<evidence type="ECO:0000256" key="2">
    <source>
        <dbReference type="ARBA" id="ARBA00022448"/>
    </source>
</evidence>
<keyword evidence="8" id="KW-0472">Membrane</keyword>
<evidence type="ECO:0000256" key="4">
    <source>
        <dbReference type="ARBA" id="ARBA00022692"/>
    </source>
</evidence>
<comment type="subcellular location">
    <subcellularLocation>
        <location evidence="1">Membrane</location>
        <topology evidence="1">Single-pass membrane protein</topology>
    </subcellularLocation>
</comment>
<reference evidence="10 11" key="1">
    <citation type="submission" date="2019-03" db="EMBL/GenBank/DDBJ databases">
        <authorList>
            <person name="Kim M.K.M."/>
        </authorList>
    </citation>
    <scope>NUCLEOTIDE SEQUENCE [LARGE SCALE GENOMIC DNA]</scope>
    <source>
        <strain evidence="10 11">18JY15-6</strain>
    </source>
</reference>
<dbReference type="InterPro" id="IPR018448">
    <property type="entry name" value="TatB"/>
</dbReference>
<keyword evidence="7" id="KW-0811">Translocation</keyword>
<protein>
    <submittedName>
        <fullName evidence="10">Twin-arginine translocase subunit TatB</fullName>
    </submittedName>
</protein>
<dbReference type="GO" id="GO:0008320">
    <property type="term" value="F:protein transmembrane transporter activity"/>
    <property type="evidence" value="ECO:0007669"/>
    <property type="project" value="InterPro"/>
</dbReference>
<dbReference type="PRINTS" id="PR01506">
    <property type="entry name" value="TATBPROTEIN"/>
</dbReference>
<evidence type="ECO:0000313" key="11">
    <source>
        <dbReference type="Proteomes" id="UP000295453"/>
    </source>
</evidence>
<evidence type="ECO:0000256" key="1">
    <source>
        <dbReference type="ARBA" id="ARBA00004167"/>
    </source>
</evidence>
<keyword evidence="2" id="KW-0813">Transport</keyword>
<dbReference type="GO" id="GO:0043953">
    <property type="term" value="P:protein transport by the Tat complex"/>
    <property type="evidence" value="ECO:0007669"/>
    <property type="project" value="InterPro"/>
</dbReference>
<evidence type="ECO:0000313" key="10">
    <source>
        <dbReference type="EMBL" id="TCJ22419.1"/>
    </source>
</evidence>
<comment type="caution">
    <text evidence="10">The sequence shown here is derived from an EMBL/GenBank/DDBJ whole genome shotgun (WGS) entry which is preliminary data.</text>
</comment>
<dbReference type="NCBIfam" id="TIGR01410">
    <property type="entry name" value="tatB"/>
    <property type="match status" value="1"/>
</dbReference>
<sequence length="109" mass="12334">MFDIGLGELVVIALVVVVVMGPDRLPEFAAQAGRFVRRLKKYADAARDDLRRELGPEYADLELRDLDPRRIVRQHLTDALRDDPADEPVRDGLRPLEPGERPPYDTDAT</sequence>
<accession>A0A4R1BWM9</accession>
<dbReference type="Gene3D" id="1.20.5.3310">
    <property type="match status" value="1"/>
</dbReference>
<dbReference type="EMBL" id="SJZJ01000023">
    <property type="protein sequence ID" value="TCJ22419.1"/>
    <property type="molecule type" value="Genomic_DNA"/>
</dbReference>
<evidence type="ECO:0000256" key="8">
    <source>
        <dbReference type="ARBA" id="ARBA00023136"/>
    </source>
</evidence>
<keyword evidence="11" id="KW-1185">Reference proteome</keyword>
<feature type="region of interest" description="Disordered" evidence="9">
    <location>
        <begin position="77"/>
        <end position="109"/>
    </location>
</feature>